<dbReference type="STRING" id="1867952.MTBPR1_20080"/>
<dbReference type="GO" id="GO:0006799">
    <property type="term" value="P:polyphosphate biosynthetic process"/>
    <property type="evidence" value="ECO:0007669"/>
    <property type="project" value="UniProtKB-ARBA"/>
</dbReference>
<protein>
    <recommendedName>
        <fullName evidence="1">VTC domain-containing protein</fullName>
    </recommendedName>
</protein>
<dbReference type="AlphaFoldDB" id="A0A1C3RGA8"/>
<evidence type="ECO:0000259" key="1">
    <source>
        <dbReference type="Pfam" id="PF09359"/>
    </source>
</evidence>
<dbReference type="InterPro" id="IPR042267">
    <property type="entry name" value="VTC_sf"/>
</dbReference>
<dbReference type="Gene3D" id="3.20.100.30">
    <property type="entry name" value="VTC, catalytic tunnel domain"/>
    <property type="match status" value="1"/>
</dbReference>
<dbReference type="CDD" id="cd07750">
    <property type="entry name" value="PolyPPase_VTC_like"/>
    <property type="match status" value="1"/>
</dbReference>
<evidence type="ECO:0000313" key="3">
    <source>
        <dbReference type="Proteomes" id="UP000231658"/>
    </source>
</evidence>
<reference evidence="2 3" key="1">
    <citation type="submission" date="2016-07" db="EMBL/GenBank/DDBJ databases">
        <authorList>
            <person name="Lefevre C.T."/>
        </authorList>
    </citation>
    <scope>NUCLEOTIDE SEQUENCE [LARGE SCALE GENOMIC DNA]</scope>
    <source>
        <strain evidence="2">PR1</strain>
    </source>
</reference>
<keyword evidence="3" id="KW-1185">Reference proteome</keyword>
<dbReference type="RefSeq" id="WP_083222960.1">
    <property type="nucleotide sequence ID" value="NZ_FLYE01000012.1"/>
</dbReference>
<dbReference type="InterPro" id="IPR018966">
    <property type="entry name" value="VTC_domain"/>
</dbReference>
<accession>A0A1C3RGA8</accession>
<dbReference type="Proteomes" id="UP000231658">
    <property type="component" value="Unassembled WGS sequence"/>
</dbReference>
<evidence type="ECO:0000313" key="2">
    <source>
        <dbReference type="EMBL" id="SCA56232.1"/>
    </source>
</evidence>
<name>A0A1C3RGA8_9PROT</name>
<proteinExistence type="predicted"/>
<dbReference type="Pfam" id="PF09359">
    <property type="entry name" value="VTC"/>
    <property type="match status" value="1"/>
</dbReference>
<gene>
    <name evidence="2" type="ORF">MTBPR1_20080</name>
</gene>
<sequence length="235" mass="27911">MDSLLRFESKYLISQVDYYRIRADIRTLCTLDKHSKGMENNRYFVRSLYYDSYDLNAYVQKVTGENIRNKLRIRTYSSIENECEFLKIEQKMRIGRLINKIKTTIPLDDYQVFVKTGSWPEKSNEMLRDFERIVRAEQLRPVVLVDYDREAWFSRFGDGVRISFDHDVRYASSSSLFGLTHNFKKDLSKNVVMEIKCEQDDVAWVSELVRLHGLKAEPNSKYVNAIDNAYQQVWH</sequence>
<feature type="domain" description="VTC" evidence="1">
    <location>
        <begin position="6"/>
        <end position="227"/>
    </location>
</feature>
<organism evidence="2 3">
    <name type="scientific">Candidatus Terasakiella magnetica</name>
    <dbReference type="NCBI Taxonomy" id="1867952"/>
    <lineage>
        <taxon>Bacteria</taxon>
        <taxon>Pseudomonadati</taxon>
        <taxon>Pseudomonadota</taxon>
        <taxon>Alphaproteobacteria</taxon>
        <taxon>Rhodospirillales</taxon>
        <taxon>Terasakiellaceae</taxon>
        <taxon>Terasakiella</taxon>
    </lineage>
</organism>
<dbReference type="OrthoDB" id="541850at2"/>
<dbReference type="EMBL" id="FLYE01000012">
    <property type="protein sequence ID" value="SCA56232.1"/>
    <property type="molecule type" value="Genomic_DNA"/>
</dbReference>